<dbReference type="OrthoDB" id="536306at2759"/>
<dbReference type="CDD" id="cd14014">
    <property type="entry name" value="STKc_PknB_like"/>
    <property type="match status" value="1"/>
</dbReference>
<comment type="caution">
    <text evidence="3">The sequence shown here is derived from an EMBL/GenBank/DDBJ whole genome shotgun (WGS) entry which is preliminary data.</text>
</comment>
<dbReference type="EMBL" id="JAEHOC010000006">
    <property type="protein sequence ID" value="KAG2440713.1"/>
    <property type="molecule type" value="Genomic_DNA"/>
</dbReference>
<dbReference type="InterPro" id="IPR011009">
    <property type="entry name" value="Kinase-like_dom_sf"/>
</dbReference>
<dbReference type="GO" id="GO:0005524">
    <property type="term" value="F:ATP binding"/>
    <property type="evidence" value="ECO:0007669"/>
    <property type="project" value="UniProtKB-UniRule"/>
</dbReference>
<evidence type="ECO:0000313" key="4">
    <source>
        <dbReference type="Proteomes" id="UP000650467"/>
    </source>
</evidence>
<dbReference type="InterPro" id="IPR051681">
    <property type="entry name" value="Ser/Thr_Kinases-Pseudokinases"/>
</dbReference>
<name>A0A835W7W6_CHLIN</name>
<dbReference type="PROSITE" id="PS50011">
    <property type="entry name" value="PROTEIN_KINASE_DOM"/>
    <property type="match status" value="1"/>
</dbReference>
<dbReference type="AlphaFoldDB" id="A0A835W7W6"/>
<gene>
    <name evidence="3" type="ORF">HXX76_003570</name>
</gene>
<dbReference type="InterPro" id="IPR000719">
    <property type="entry name" value="Prot_kinase_dom"/>
</dbReference>
<dbReference type="PANTHER" id="PTHR44329:SF214">
    <property type="entry name" value="PROTEIN KINASE DOMAIN-CONTAINING PROTEIN"/>
    <property type="match status" value="1"/>
</dbReference>
<keyword evidence="1" id="KW-0547">Nucleotide-binding</keyword>
<dbReference type="Gene3D" id="1.10.510.10">
    <property type="entry name" value="Transferase(Phosphotransferase) domain 1"/>
    <property type="match status" value="1"/>
</dbReference>
<sequence>MDGGTAGTGSEEERMLREYGLLGDGETSTSAAGGAAGSEPVLLPVLRAADVQLTSQELGSGAFGRVMLGRFHGRDVAVKLLPLLGPAHSRVALRREVAALASLSHRCSSMARLVGITVKDGRLALVMCRYQCSLAQSLVKQPGGRMASDEATLLARDLLRGLAQLHCHGVVMADLKPNNVLLDESGAPLLCDFGLSRAVRSTLGQHAALSHVAGTANYMSPEQFMVGTGGGGGGLAAGGAAGTSTNTSSTGADALISPKSDMWAFGCTMLHALTGRPPWAGLHIGQISMQVGVHKRGPDVPTDLPPNLRSLLLNCLQPDPARRPSAAEALASLEQELRRCIRTAPPPPRPAGASAPAAAAPPRPTHVKVAFHLFDWEAFRPCPAPITTLTAAVDPAETADLGGGMLELSVPVLPAYDAVLSRTAFAGIPRSSVQLVALRINRWGERTDCSAVGVTDPLTLRSYVAQPGGEPCARKVVVVDTLMPVTRVSVVLNGSWGSNQAVGVVVRTFYDSVDLAEEALSKLAPNARARRFQEGNFEMVVDGRRRHLPALMESGLIQQGAVLQMRERGEATMQVLVHVDEGTPAMTMLPVRVAPCWLVRELKTAVAEKRPDLAATVMEQYKMVRGETDCDDCKELSAYLITAAGGDFQVLHLVKRRPPQAAGAAAP</sequence>
<dbReference type="PANTHER" id="PTHR44329">
    <property type="entry name" value="SERINE/THREONINE-PROTEIN KINASE TNNI3K-RELATED"/>
    <property type="match status" value="1"/>
</dbReference>
<dbReference type="Pfam" id="PF00069">
    <property type="entry name" value="Pkinase"/>
    <property type="match status" value="1"/>
</dbReference>
<protein>
    <recommendedName>
        <fullName evidence="2">Protein kinase domain-containing protein</fullName>
    </recommendedName>
</protein>
<dbReference type="SUPFAM" id="SSF56112">
    <property type="entry name" value="Protein kinase-like (PK-like)"/>
    <property type="match status" value="1"/>
</dbReference>
<dbReference type="Proteomes" id="UP000650467">
    <property type="component" value="Unassembled WGS sequence"/>
</dbReference>
<keyword evidence="4" id="KW-1185">Reference proteome</keyword>
<reference evidence="3" key="1">
    <citation type="journal article" date="2020" name="bioRxiv">
        <title>Comparative genomics of Chlamydomonas.</title>
        <authorList>
            <person name="Craig R.J."/>
            <person name="Hasan A.R."/>
            <person name="Ness R.W."/>
            <person name="Keightley P.D."/>
        </authorList>
    </citation>
    <scope>NUCLEOTIDE SEQUENCE</scope>
    <source>
        <strain evidence="3">SAG 7.73</strain>
    </source>
</reference>
<feature type="binding site" evidence="1">
    <location>
        <position position="79"/>
    </location>
    <ligand>
        <name>ATP</name>
        <dbReference type="ChEBI" id="CHEBI:30616"/>
    </ligand>
</feature>
<organism evidence="3 4">
    <name type="scientific">Chlamydomonas incerta</name>
    <dbReference type="NCBI Taxonomy" id="51695"/>
    <lineage>
        <taxon>Eukaryota</taxon>
        <taxon>Viridiplantae</taxon>
        <taxon>Chlorophyta</taxon>
        <taxon>core chlorophytes</taxon>
        <taxon>Chlorophyceae</taxon>
        <taxon>CS clade</taxon>
        <taxon>Chlamydomonadales</taxon>
        <taxon>Chlamydomonadaceae</taxon>
        <taxon>Chlamydomonas</taxon>
    </lineage>
</organism>
<dbReference type="SMART" id="SM00220">
    <property type="entry name" value="S_TKc"/>
    <property type="match status" value="1"/>
</dbReference>
<feature type="domain" description="Protein kinase" evidence="2">
    <location>
        <begin position="52"/>
        <end position="337"/>
    </location>
</feature>
<evidence type="ECO:0000313" key="3">
    <source>
        <dbReference type="EMBL" id="KAG2440713.1"/>
    </source>
</evidence>
<proteinExistence type="predicted"/>
<keyword evidence="1" id="KW-0067">ATP-binding</keyword>
<dbReference type="Gene3D" id="3.30.200.20">
    <property type="entry name" value="Phosphorylase Kinase, domain 1"/>
    <property type="match status" value="1"/>
</dbReference>
<evidence type="ECO:0000256" key="1">
    <source>
        <dbReference type="PROSITE-ProRule" id="PRU10141"/>
    </source>
</evidence>
<dbReference type="PROSITE" id="PS00107">
    <property type="entry name" value="PROTEIN_KINASE_ATP"/>
    <property type="match status" value="1"/>
</dbReference>
<dbReference type="GO" id="GO:0004674">
    <property type="term" value="F:protein serine/threonine kinase activity"/>
    <property type="evidence" value="ECO:0007669"/>
    <property type="project" value="TreeGrafter"/>
</dbReference>
<dbReference type="InterPro" id="IPR017441">
    <property type="entry name" value="Protein_kinase_ATP_BS"/>
</dbReference>
<accession>A0A835W7W6</accession>
<evidence type="ECO:0000259" key="2">
    <source>
        <dbReference type="PROSITE" id="PS50011"/>
    </source>
</evidence>